<dbReference type="GO" id="GO:0015074">
    <property type="term" value="P:DNA integration"/>
    <property type="evidence" value="ECO:0007669"/>
    <property type="project" value="InterPro"/>
</dbReference>
<dbReference type="InterPro" id="IPR041373">
    <property type="entry name" value="RT_RNaseH"/>
</dbReference>
<dbReference type="InterPro" id="IPR036397">
    <property type="entry name" value="RNaseH_sf"/>
</dbReference>
<dbReference type="Pfam" id="PF17921">
    <property type="entry name" value="Integrase_H2C2"/>
    <property type="match status" value="1"/>
</dbReference>
<sequence length="1067" mass="123570">SVGYLLHRSKFQHPRTFYSSHRRIFGTTSLTGIAAAFNNLITHQDSDIDLSTIFMNNSFSNNNNSTCHSEKLKLSFKQLCNTSVTQHLNTLVQNIQDDKQKQDLFSLLLRFSNIFDTTRHNIARTPIPHVINTIPHSPPASRPYPQPDKEEAMHQLIQEFLKAGLITESNSPYAAPAMLVKKKDNSFRFVVDYKRLNSITIKDSSPLPNMEDTIQKLGKGFSYFSKLDLRSGFYQIPIKEGDKEKTAFVIPFGLYHFNVLPMGLRNSPPTFQKIMTETLKSCRQFCLVYLDDIIVFSNSFYGHLDHLRRVFFALQSKNLVLNPPKCELAVKEINYLGHTINRECLKPMKEKIDAILTIEEPRTLAQANRFLGSLGWYRKFLPKFADVAAPIHAVTNLTKPNRRKFKWQTTQSDAFHQLKEMLITEPLFLHFPVDDLPLILTTDASDIGIGGVLQQEVDGQLRNLYYHSQVLSPCERKYSTIEKEALAIYKSLERMRSFVLGRNIVIMTDHCPLCYILHKNIKNARVNRITHLIQEYNIDKVVHIHGRHNCLPDYLSRYSKEQNDDLFDIEYGLASKNHPTSSSLTSNDNDVKNDLSVSSNNMNVLAAMTLRPRKRQVKYTDDYVSSHSSFNTSHEYDDIMNSERKHKTKAVSTFSQNYFDISKLKSEQDRDPEIQKIIRDMRYKSNQLLFVIQENLLYRLITRGKNLNRQLKVIYLPSSMISSLLKACHDDPMAGAHFSTDRMFYKIRNIFWWPRMRTIIQRYVKSCRLCNQFNISRTKKYGHLRSIAPPEGPLALVGVDYCGPLPRTPRDNQYVLVITDYFTRYTSAIALPNCTAETTAQTLFNEFFCKYGIPSIMLSDRGTHFNNKLMENIQKLIGYSHIYSTSYHPQTNGVVERFNATFIAQMSKLQLTQHNNWDEFLQAVVFAYNPGVHKSTKFSPYELLYGRPARLPIHAPPIHFTFNKPSDYFEQLKKTLRIFHQASKDNILLQQQATKVYYDRRRLNPQLTLDDKVLTRIYTSREKLDPKFASIPKVVVEVRHPVYVVEDEDTHVTSQVHISDLRPILSR</sequence>
<keyword evidence="2" id="KW-0808">Transferase</keyword>
<keyword evidence="4" id="KW-0540">Nuclease</keyword>
<dbReference type="PROSITE" id="PS50878">
    <property type="entry name" value="RT_POL"/>
    <property type="match status" value="1"/>
</dbReference>
<dbReference type="PANTHER" id="PTHR37984:SF5">
    <property type="entry name" value="PROTEIN NYNRIN-LIKE"/>
    <property type="match status" value="1"/>
</dbReference>
<evidence type="ECO:0000256" key="4">
    <source>
        <dbReference type="ARBA" id="ARBA00022722"/>
    </source>
</evidence>
<dbReference type="Pfam" id="PF17917">
    <property type="entry name" value="RT_RNaseH"/>
    <property type="match status" value="1"/>
</dbReference>
<dbReference type="CDD" id="cd01647">
    <property type="entry name" value="RT_LTR"/>
    <property type="match status" value="1"/>
</dbReference>
<dbReference type="FunFam" id="1.10.340.70:FF:000001">
    <property type="entry name" value="Retrovirus-related Pol polyprotein from transposon gypsy-like Protein"/>
    <property type="match status" value="1"/>
</dbReference>
<evidence type="ECO:0000259" key="8">
    <source>
        <dbReference type="PROSITE" id="PS50878"/>
    </source>
</evidence>
<evidence type="ECO:0000259" key="9">
    <source>
        <dbReference type="PROSITE" id="PS50994"/>
    </source>
</evidence>
<proteinExistence type="predicted"/>
<dbReference type="FunFam" id="3.10.10.10:FF:000007">
    <property type="entry name" value="Retrovirus-related Pol polyprotein from transposon 17.6-like Protein"/>
    <property type="match status" value="1"/>
</dbReference>
<dbReference type="AlphaFoldDB" id="A0A815VAJ1"/>
<dbReference type="GO" id="GO:0008233">
    <property type="term" value="F:peptidase activity"/>
    <property type="evidence" value="ECO:0007669"/>
    <property type="project" value="UniProtKB-KW"/>
</dbReference>
<dbReference type="SUPFAM" id="SSF53098">
    <property type="entry name" value="Ribonuclease H-like"/>
    <property type="match status" value="1"/>
</dbReference>
<dbReference type="InterPro" id="IPR050951">
    <property type="entry name" value="Retrovirus_Pol_polyprotein"/>
</dbReference>
<dbReference type="Proteomes" id="UP000663824">
    <property type="component" value="Unassembled WGS sequence"/>
</dbReference>
<dbReference type="InterPro" id="IPR043128">
    <property type="entry name" value="Rev_trsase/Diguanyl_cyclase"/>
</dbReference>
<feature type="non-terminal residue" evidence="10">
    <location>
        <position position="1"/>
    </location>
</feature>
<gene>
    <name evidence="12" type="ORF">BYL167_LOCUS20849</name>
    <name evidence="10" type="ORF">CJN711_LOCUS29118</name>
    <name evidence="11" type="ORF">MBJ925_LOCUS19660</name>
</gene>
<dbReference type="InterPro" id="IPR043502">
    <property type="entry name" value="DNA/RNA_pol_sf"/>
</dbReference>
<accession>A0A815VAJ1</accession>
<evidence type="ECO:0000256" key="7">
    <source>
        <dbReference type="ARBA" id="ARBA00022918"/>
    </source>
</evidence>
<dbReference type="Pfam" id="PF00078">
    <property type="entry name" value="RVT_1"/>
    <property type="match status" value="1"/>
</dbReference>
<name>A0A815VAJ1_9BILA</name>
<evidence type="ECO:0000256" key="3">
    <source>
        <dbReference type="ARBA" id="ARBA00022695"/>
    </source>
</evidence>
<dbReference type="SUPFAM" id="SSF56672">
    <property type="entry name" value="DNA/RNA polymerases"/>
    <property type="match status" value="1"/>
</dbReference>
<dbReference type="InterPro" id="IPR041588">
    <property type="entry name" value="Integrase_H2C2"/>
</dbReference>
<dbReference type="Gene3D" id="3.10.10.10">
    <property type="entry name" value="HIV Type 1 Reverse Transcriptase, subunit A, domain 1"/>
    <property type="match status" value="1"/>
</dbReference>
<dbReference type="Gene3D" id="3.30.70.270">
    <property type="match status" value="2"/>
</dbReference>
<evidence type="ECO:0000313" key="10">
    <source>
        <dbReference type="EMBL" id="CAF1532276.1"/>
    </source>
</evidence>
<dbReference type="FunFam" id="3.10.20.370:FF:000001">
    <property type="entry name" value="Retrovirus-related Pol polyprotein from transposon 17.6-like protein"/>
    <property type="match status" value="1"/>
</dbReference>
<protein>
    <submittedName>
        <fullName evidence="10">Uncharacterized protein</fullName>
    </submittedName>
</protein>
<dbReference type="PROSITE" id="PS50994">
    <property type="entry name" value="INTEGRASE"/>
    <property type="match status" value="1"/>
</dbReference>
<evidence type="ECO:0000256" key="6">
    <source>
        <dbReference type="ARBA" id="ARBA00022801"/>
    </source>
</evidence>
<feature type="domain" description="Reverse transcriptase" evidence="8">
    <location>
        <begin position="161"/>
        <end position="340"/>
    </location>
</feature>
<dbReference type="FunFam" id="3.30.70.270:FF:000020">
    <property type="entry name" value="Transposon Tf2-6 polyprotein-like Protein"/>
    <property type="match status" value="1"/>
</dbReference>
<dbReference type="Proteomes" id="UP000663855">
    <property type="component" value="Unassembled WGS sequence"/>
</dbReference>
<dbReference type="InterPro" id="IPR001584">
    <property type="entry name" value="Integrase_cat-core"/>
</dbReference>
<evidence type="ECO:0000313" key="12">
    <source>
        <dbReference type="EMBL" id="CAF4137373.1"/>
    </source>
</evidence>
<dbReference type="GO" id="GO:0003676">
    <property type="term" value="F:nucleic acid binding"/>
    <property type="evidence" value="ECO:0007669"/>
    <property type="project" value="InterPro"/>
</dbReference>
<keyword evidence="7" id="KW-0695">RNA-directed DNA polymerase</keyword>
<dbReference type="GO" id="GO:0004519">
    <property type="term" value="F:endonuclease activity"/>
    <property type="evidence" value="ECO:0007669"/>
    <property type="project" value="UniProtKB-KW"/>
</dbReference>
<comment type="caution">
    <text evidence="10">The sequence shown here is derived from an EMBL/GenBank/DDBJ whole genome shotgun (WGS) entry which is preliminary data.</text>
</comment>
<evidence type="ECO:0000256" key="1">
    <source>
        <dbReference type="ARBA" id="ARBA00022670"/>
    </source>
</evidence>
<dbReference type="Gene3D" id="3.10.20.370">
    <property type="match status" value="1"/>
</dbReference>
<keyword evidence="5" id="KW-0255">Endonuclease</keyword>
<keyword evidence="6" id="KW-0378">Hydrolase</keyword>
<dbReference type="GO" id="GO:0003964">
    <property type="term" value="F:RNA-directed DNA polymerase activity"/>
    <property type="evidence" value="ECO:0007669"/>
    <property type="project" value="UniProtKB-KW"/>
</dbReference>
<evidence type="ECO:0000313" key="13">
    <source>
        <dbReference type="Proteomes" id="UP000663855"/>
    </source>
</evidence>
<evidence type="ECO:0000256" key="2">
    <source>
        <dbReference type="ARBA" id="ARBA00022679"/>
    </source>
</evidence>
<dbReference type="PANTHER" id="PTHR37984">
    <property type="entry name" value="PROTEIN CBG26694"/>
    <property type="match status" value="1"/>
</dbReference>
<organism evidence="10 13">
    <name type="scientific">Rotaria magnacalcarata</name>
    <dbReference type="NCBI Taxonomy" id="392030"/>
    <lineage>
        <taxon>Eukaryota</taxon>
        <taxon>Metazoa</taxon>
        <taxon>Spiralia</taxon>
        <taxon>Gnathifera</taxon>
        <taxon>Rotifera</taxon>
        <taxon>Eurotatoria</taxon>
        <taxon>Bdelloidea</taxon>
        <taxon>Philodinida</taxon>
        <taxon>Philodinidae</taxon>
        <taxon>Rotaria</taxon>
    </lineage>
</organism>
<dbReference type="InterPro" id="IPR012337">
    <property type="entry name" value="RNaseH-like_sf"/>
</dbReference>
<dbReference type="EMBL" id="CAJNRE010009966">
    <property type="protein sequence ID" value="CAF2086997.1"/>
    <property type="molecule type" value="Genomic_DNA"/>
</dbReference>
<dbReference type="GO" id="GO:0006508">
    <property type="term" value="P:proteolysis"/>
    <property type="evidence" value="ECO:0007669"/>
    <property type="project" value="UniProtKB-KW"/>
</dbReference>
<reference evidence="10" key="1">
    <citation type="submission" date="2021-02" db="EMBL/GenBank/DDBJ databases">
        <authorList>
            <person name="Nowell W R."/>
        </authorList>
    </citation>
    <scope>NUCLEOTIDE SEQUENCE</scope>
</reference>
<dbReference type="Gene3D" id="3.30.420.10">
    <property type="entry name" value="Ribonuclease H-like superfamily/Ribonuclease H"/>
    <property type="match status" value="1"/>
</dbReference>
<dbReference type="Pfam" id="PF00665">
    <property type="entry name" value="rve"/>
    <property type="match status" value="1"/>
</dbReference>
<dbReference type="Proteomes" id="UP000681967">
    <property type="component" value="Unassembled WGS sequence"/>
</dbReference>
<dbReference type="FunFam" id="3.30.420.10:FF:000032">
    <property type="entry name" value="Retrovirus-related Pol polyprotein from transposon 297-like Protein"/>
    <property type="match status" value="1"/>
</dbReference>
<dbReference type="Gene3D" id="1.10.340.70">
    <property type="match status" value="1"/>
</dbReference>
<dbReference type="EMBL" id="CAJNOV010013798">
    <property type="protein sequence ID" value="CAF1532276.1"/>
    <property type="molecule type" value="Genomic_DNA"/>
</dbReference>
<feature type="domain" description="Integrase catalytic" evidence="9">
    <location>
        <begin position="789"/>
        <end position="948"/>
    </location>
</feature>
<evidence type="ECO:0000256" key="5">
    <source>
        <dbReference type="ARBA" id="ARBA00022759"/>
    </source>
</evidence>
<evidence type="ECO:0000313" key="11">
    <source>
        <dbReference type="EMBL" id="CAF2086997.1"/>
    </source>
</evidence>
<keyword evidence="1" id="KW-0645">Protease</keyword>
<dbReference type="EMBL" id="CAJOBH010009289">
    <property type="protein sequence ID" value="CAF4137373.1"/>
    <property type="molecule type" value="Genomic_DNA"/>
</dbReference>
<keyword evidence="3" id="KW-0548">Nucleotidyltransferase</keyword>
<dbReference type="CDD" id="cd09274">
    <property type="entry name" value="RNase_HI_RT_Ty3"/>
    <property type="match status" value="1"/>
</dbReference>
<dbReference type="InterPro" id="IPR000477">
    <property type="entry name" value="RT_dom"/>
</dbReference>